<evidence type="ECO:0000313" key="7">
    <source>
        <dbReference type="Proteomes" id="UP001208651"/>
    </source>
</evidence>
<dbReference type="PRINTS" id="PR00131">
    <property type="entry name" value="GLHYDRLASE1"/>
</dbReference>
<dbReference type="FunFam" id="3.20.20.80:FF:000004">
    <property type="entry name" value="Beta-glucosidase 6-phospho-beta-glucosidase"/>
    <property type="match status" value="1"/>
</dbReference>
<keyword evidence="3" id="KW-0326">Glycosidase</keyword>
<dbReference type="PANTHER" id="PTHR10353">
    <property type="entry name" value="GLYCOSYL HYDROLASE"/>
    <property type="match status" value="1"/>
</dbReference>
<evidence type="ECO:0000256" key="4">
    <source>
        <dbReference type="PROSITE-ProRule" id="PRU10055"/>
    </source>
</evidence>
<dbReference type="GO" id="GO:0008422">
    <property type="term" value="F:beta-glucosidase activity"/>
    <property type="evidence" value="ECO:0007669"/>
    <property type="project" value="TreeGrafter"/>
</dbReference>
<gene>
    <name evidence="6" type="ORF">LZT28_04010</name>
</gene>
<accession>A0AAW5RKJ2</accession>
<dbReference type="InterPro" id="IPR001360">
    <property type="entry name" value="Glyco_hydro_1"/>
</dbReference>
<protein>
    <submittedName>
        <fullName evidence="6">Glycoside hydrolase family 1 protein</fullName>
    </submittedName>
</protein>
<sequence length="460" mass="52595">MQYRFPDTFWWGSASSAPQAEGASLQGGKAPTIWDHWFAIEPHRFHQQVGPADTSTFYQHFRDDIALMQEIGHNSFRTSISWARLLPEGQGEPNPEAVRFYHAMLDELLARGITPFINLFHFDMPMSMQEKGGWESREVVDAFATFAATCFKLFGGKVKHWFTFNEPIVPVEGGYLYDFHYPNVVDFRRAATVAYHTMLAHAKAVQAYRAQGQDGQIGIILNLTPSYPRSQHPADLKAANIADLFFNRSFLDPAVKGEFPAELVALLREYDQLPACEPGDADLLAAGKVDLLGVNYYQPRRVKARSHAVNPASPFMPEWFFDYYEMPGRKMNPHRGWEIYEQGIYDILINLRDHYGNIPCFISENGMGVEGEEKFLGEQGQIQDDYRIAFIRDHLSWVHKGIGEGCQCLGYHLWTFVDNWSWSNAYKNRYGFVRLDLASGERRIKKSGEWFADVSRNGGF</sequence>
<organism evidence="6 7">
    <name type="scientific">Aeromonas media</name>
    <dbReference type="NCBI Taxonomy" id="651"/>
    <lineage>
        <taxon>Bacteria</taxon>
        <taxon>Pseudomonadati</taxon>
        <taxon>Pseudomonadota</taxon>
        <taxon>Gammaproteobacteria</taxon>
        <taxon>Aeromonadales</taxon>
        <taxon>Aeromonadaceae</taxon>
        <taxon>Aeromonas</taxon>
    </lineage>
</organism>
<keyword evidence="2 6" id="KW-0378">Hydrolase</keyword>
<evidence type="ECO:0000256" key="1">
    <source>
        <dbReference type="ARBA" id="ARBA00010838"/>
    </source>
</evidence>
<dbReference type="InterPro" id="IPR018120">
    <property type="entry name" value="Glyco_hydro_1_AS"/>
</dbReference>
<dbReference type="GO" id="GO:0016052">
    <property type="term" value="P:carbohydrate catabolic process"/>
    <property type="evidence" value="ECO:0007669"/>
    <property type="project" value="TreeGrafter"/>
</dbReference>
<evidence type="ECO:0000256" key="3">
    <source>
        <dbReference type="ARBA" id="ARBA00023295"/>
    </source>
</evidence>
<comment type="similarity">
    <text evidence="1 5">Belongs to the glycosyl hydrolase 1 family.</text>
</comment>
<dbReference type="SUPFAM" id="SSF51445">
    <property type="entry name" value="(Trans)glycosidases"/>
    <property type="match status" value="1"/>
</dbReference>
<comment type="caution">
    <text evidence="6">The sequence shown here is derived from an EMBL/GenBank/DDBJ whole genome shotgun (WGS) entry which is preliminary data.</text>
</comment>
<dbReference type="Pfam" id="PF00232">
    <property type="entry name" value="Glyco_hydro_1"/>
    <property type="match status" value="1"/>
</dbReference>
<dbReference type="Proteomes" id="UP001208651">
    <property type="component" value="Unassembled WGS sequence"/>
</dbReference>
<dbReference type="Gene3D" id="3.20.20.80">
    <property type="entry name" value="Glycosidases"/>
    <property type="match status" value="1"/>
</dbReference>
<dbReference type="GO" id="GO:0005829">
    <property type="term" value="C:cytosol"/>
    <property type="evidence" value="ECO:0007669"/>
    <property type="project" value="TreeGrafter"/>
</dbReference>
<dbReference type="PANTHER" id="PTHR10353:SF139">
    <property type="entry name" value="6-PHOSPHO-BETA-GLUCOSIDASE GMUD"/>
    <property type="match status" value="1"/>
</dbReference>
<dbReference type="InterPro" id="IPR017853">
    <property type="entry name" value="GH"/>
</dbReference>
<dbReference type="AlphaFoldDB" id="A0AAW5RKJ2"/>
<dbReference type="RefSeq" id="WP_263684579.1">
    <property type="nucleotide sequence ID" value="NZ_JAJVCY010000004.1"/>
</dbReference>
<reference evidence="6" key="1">
    <citation type="submission" date="2022-01" db="EMBL/GenBank/DDBJ databases">
        <title>Comparison of Fish pathogen Aeromonas spp.</title>
        <authorList>
            <person name="Dubey S."/>
            <person name="Sorum H."/>
            <person name="Munangandu H.M."/>
        </authorList>
    </citation>
    <scope>NUCLEOTIDE SEQUENCE</scope>
    <source>
        <strain evidence="6">SD/21-15</strain>
    </source>
</reference>
<feature type="active site" description="Nucleophile" evidence="4">
    <location>
        <position position="364"/>
    </location>
</feature>
<proteinExistence type="inferred from homology"/>
<evidence type="ECO:0000256" key="2">
    <source>
        <dbReference type="ARBA" id="ARBA00022801"/>
    </source>
</evidence>
<evidence type="ECO:0000256" key="5">
    <source>
        <dbReference type="RuleBase" id="RU003690"/>
    </source>
</evidence>
<dbReference type="PROSITE" id="PS00572">
    <property type="entry name" value="GLYCOSYL_HYDROL_F1_1"/>
    <property type="match status" value="1"/>
</dbReference>
<name>A0AAW5RKJ2_AERME</name>
<evidence type="ECO:0000313" key="6">
    <source>
        <dbReference type="EMBL" id="MCV3287425.1"/>
    </source>
</evidence>
<dbReference type="EMBL" id="JAJVCY010000004">
    <property type="protein sequence ID" value="MCV3287425.1"/>
    <property type="molecule type" value="Genomic_DNA"/>
</dbReference>